<dbReference type="EMBL" id="VSFF01000001">
    <property type="protein sequence ID" value="TYC18580.1"/>
    <property type="molecule type" value="Genomic_DNA"/>
</dbReference>
<sequence length="247" mass="26920">MNGKHGKYRNPLHKVRDTLNTTPRVVGAVAGLAAFGVIAGTAQAGVFDSESAQSAAAVATVPGKANGGDGDEPGRTSSHSGKADRKKSDSKTSESRASESRTSETRATDSKSKRDRVIELAKTWRPGTDERVRYSQTNSYQGYRTDCSGFVAMTLGLAKPGPNTVGLTSSRYTERITMSELKKGDLVMDAQGTNTTRHVVIFEKWADGDHTSYWAYEQRGRYGTDYRTRDYGLNAGSEYKAYRPKNL</sequence>
<comment type="caution">
    <text evidence="2">The sequence shown here is derived from an EMBL/GenBank/DDBJ whole genome shotgun (WGS) entry which is preliminary data.</text>
</comment>
<dbReference type="RefSeq" id="WP_148347923.1">
    <property type="nucleotide sequence ID" value="NZ_JBHSBF010000019.1"/>
</dbReference>
<protein>
    <recommendedName>
        <fullName evidence="4">NlpC/P60 family protein</fullName>
    </recommendedName>
</protein>
<reference evidence="2 3" key="1">
    <citation type="submission" date="2019-08" db="EMBL/GenBank/DDBJ databases">
        <title>Actinomadura sp. nov. CYP1-5 isolated from mountain soil.</title>
        <authorList>
            <person name="Songsumanus A."/>
            <person name="Kuncharoen N."/>
            <person name="Kudo T."/>
            <person name="Yuki M."/>
            <person name="Igarashi Y."/>
            <person name="Tanasupawat S."/>
        </authorList>
    </citation>
    <scope>NUCLEOTIDE SEQUENCE [LARGE SCALE GENOMIC DNA]</scope>
    <source>
        <strain evidence="2 3">GKU157</strain>
    </source>
</reference>
<evidence type="ECO:0000313" key="3">
    <source>
        <dbReference type="Proteomes" id="UP000322634"/>
    </source>
</evidence>
<dbReference type="Proteomes" id="UP000322634">
    <property type="component" value="Unassembled WGS sequence"/>
</dbReference>
<feature type="compositionally biased region" description="Basic and acidic residues" evidence="1">
    <location>
        <begin position="81"/>
        <end position="114"/>
    </location>
</feature>
<dbReference type="OrthoDB" id="5620138at2"/>
<name>A0A5D0UL75_9ACTN</name>
<evidence type="ECO:0000256" key="1">
    <source>
        <dbReference type="SAM" id="MobiDB-lite"/>
    </source>
</evidence>
<dbReference type="SUPFAM" id="SSF54001">
    <property type="entry name" value="Cysteine proteinases"/>
    <property type="match status" value="1"/>
</dbReference>
<accession>A0A5D0UL75</accession>
<dbReference type="AlphaFoldDB" id="A0A5D0UL75"/>
<evidence type="ECO:0008006" key="4">
    <source>
        <dbReference type="Google" id="ProtNLM"/>
    </source>
</evidence>
<dbReference type="Gene3D" id="3.90.1720.10">
    <property type="entry name" value="endopeptidase domain like (from Nostoc punctiforme)"/>
    <property type="match status" value="1"/>
</dbReference>
<gene>
    <name evidence="2" type="ORF">FXF65_02155</name>
</gene>
<feature type="region of interest" description="Disordered" evidence="1">
    <location>
        <begin position="61"/>
        <end position="114"/>
    </location>
</feature>
<evidence type="ECO:0000313" key="2">
    <source>
        <dbReference type="EMBL" id="TYC18580.1"/>
    </source>
</evidence>
<proteinExistence type="predicted"/>
<dbReference type="InterPro" id="IPR038765">
    <property type="entry name" value="Papain-like_cys_pep_sf"/>
</dbReference>
<organism evidence="2 3">
    <name type="scientific">Actinomadura syzygii</name>
    <dbReference type="NCBI Taxonomy" id="1427538"/>
    <lineage>
        <taxon>Bacteria</taxon>
        <taxon>Bacillati</taxon>
        <taxon>Actinomycetota</taxon>
        <taxon>Actinomycetes</taxon>
        <taxon>Streptosporangiales</taxon>
        <taxon>Thermomonosporaceae</taxon>
        <taxon>Actinomadura</taxon>
    </lineage>
</organism>
<keyword evidence="3" id="KW-1185">Reference proteome</keyword>